<comment type="caution">
    <text evidence="2">The sequence shown here is derived from an EMBL/GenBank/DDBJ whole genome shotgun (WGS) entry which is preliminary data.</text>
</comment>
<keyword evidence="3" id="KW-1185">Reference proteome</keyword>
<dbReference type="Proteomes" id="UP000323994">
    <property type="component" value="Unassembled WGS sequence"/>
</dbReference>
<keyword evidence="1" id="KW-0472">Membrane</keyword>
<dbReference type="AlphaFoldDB" id="A0A5M8QT53"/>
<feature type="transmembrane region" description="Helical" evidence="1">
    <location>
        <begin position="41"/>
        <end position="60"/>
    </location>
</feature>
<accession>A0A5M8QT53</accession>
<proteinExistence type="predicted"/>
<dbReference type="EMBL" id="VBSN01000049">
    <property type="protein sequence ID" value="KAA6438451.1"/>
    <property type="molecule type" value="Genomic_DNA"/>
</dbReference>
<evidence type="ECO:0000313" key="3">
    <source>
        <dbReference type="Proteomes" id="UP000323994"/>
    </source>
</evidence>
<gene>
    <name evidence="2" type="ORF">FEM33_17345</name>
</gene>
<sequence length="69" mass="8289">MNYCTRLYYRQIITRQDVNTAVIERFEVLLKIIFNPRSRKPLVCCLYVTAPISCIFQRIISPNDYRMLN</sequence>
<organism evidence="2 3">
    <name type="scientific">Dyadobacter flavalbus</name>
    <dbReference type="NCBI Taxonomy" id="2579942"/>
    <lineage>
        <taxon>Bacteria</taxon>
        <taxon>Pseudomonadati</taxon>
        <taxon>Bacteroidota</taxon>
        <taxon>Cytophagia</taxon>
        <taxon>Cytophagales</taxon>
        <taxon>Spirosomataceae</taxon>
        <taxon>Dyadobacter</taxon>
    </lineage>
</organism>
<keyword evidence="1" id="KW-0812">Transmembrane</keyword>
<reference evidence="2 3" key="1">
    <citation type="submission" date="2019-05" db="EMBL/GenBank/DDBJ databases">
        <authorList>
            <person name="Qu J.-H."/>
        </authorList>
    </citation>
    <scope>NUCLEOTIDE SEQUENCE [LARGE SCALE GENOMIC DNA]</scope>
    <source>
        <strain evidence="2 3">NS28</strain>
    </source>
</reference>
<protein>
    <submittedName>
        <fullName evidence="2">Uncharacterized protein</fullName>
    </submittedName>
</protein>
<keyword evidence="1" id="KW-1133">Transmembrane helix</keyword>
<evidence type="ECO:0000313" key="2">
    <source>
        <dbReference type="EMBL" id="KAA6438451.1"/>
    </source>
</evidence>
<name>A0A5M8QT53_9BACT</name>
<evidence type="ECO:0000256" key="1">
    <source>
        <dbReference type="SAM" id="Phobius"/>
    </source>
</evidence>
<dbReference type="RefSeq" id="WP_139013253.1">
    <property type="nucleotide sequence ID" value="NZ_VBSN01000049.1"/>
</dbReference>